<gene>
    <name evidence="1" type="ORF">AS180_01990</name>
</gene>
<organism evidence="1 2">
    <name type="scientific">Priestia veravalensis</name>
    <dbReference type="NCBI Taxonomy" id="1414648"/>
    <lineage>
        <taxon>Bacteria</taxon>
        <taxon>Bacillati</taxon>
        <taxon>Bacillota</taxon>
        <taxon>Bacilli</taxon>
        <taxon>Bacillales</taxon>
        <taxon>Bacillaceae</taxon>
        <taxon>Priestia</taxon>
    </lineage>
</organism>
<comment type="caution">
    <text evidence="1">The sequence shown here is derived from an EMBL/GenBank/DDBJ whole genome shotgun (WGS) entry which is preliminary data.</text>
</comment>
<dbReference type="RefSeq" id="WP_035320542.1">
    <property type="nucleotide sequence ID" value="NZ_KQ758628.1"/>
</dbReference>
<dbReference type="PANTHER" id="PTHR47271">
    <property type="entry name" value="ARGININE DEIMINASE"/>
    <property type="match status" value="1"/>
</dbReference>
<dbReference type="Proteomes" id="UP000053681">
    <property type="component" value="Unassembled WGS sequence"/>
</dbReference>
<proteinExistence type="predicted"/>
<sequence>MNLEKSSVCQTEYGILKEVIVCPPTYMEIKEIINETQKHYAGENIDETKASKQHKTFVEYLRTQGINVIELKADKRFPEQVFTRDIGYVLGHAVLVSKMGSDIREGEEAYLTEWLNNHNLSYYQVKGDSIEGGDVIIDGKDIYIGVSGRTTTEAIKQVQEQLPHMNVIPIPIKDGYLHLDCVFNIISKTEALIYPEALDKREIALLKERFDLIEVTEKEQFTLGTNVFSIGNKTLISLPVNNQVNETLRMRGFEVVEIDISEIIKSGGSFRCCTLPLQREE</sequence>
<dbReference type="PANTHER" id="PTHR47271:SF2">
    <property type="entry name" value="ARGININE DEIMINASE"/>
    <property type="match status" value="1"/>
</dbReference>
<evidence type="ECO:0008006" key="3">
    <source>
        <dbReference type="Google" id="ProtNLM"/>
    </source>
</evidence>
<evidence type="ECO:0000313" key="2">
    <source>
        <dbReference type="Proteomes" id="UP000053681"/>
    </source>
</evidence>
<evidence type="ECO:0000313" key="1">
    <source>
        <dbReference type="EMBL" id="KSU89351.1"/>
    </source>
</evidence>
<accession>A0A0V8JQM6</accession>
<dbReference type="Pfam" id="PF19420">
    <property type="entry name" value="DDAH_eukar"/>
    <property type="match status" value="1"/>
</dbReference>
<name>A0A0V8JQM6_9BACI</name>
<dbReference type="GO" id="GO:0019546">
    <property type="term" value="P:L-arginine deiminase pathway"/>
    <property type="evidence" value="ECO:0007669"/>
    <property type="project" value="TreeGrafter"/>
</dbReference>
<protein>
    <recommendedName>
        <fullName evidence="3">N-Dimethylarginine dimethylaminohydrolase</fullName>
    </recommendedName>
</protein>
<reference evidence="1 2" key="1">
    <citation type="submission" date="2015-11" db="EMBL/GenBank/DDBJ databases">
        <title>Bacillus caseinolyticus sp nov.</title>
        <authorList>
            <person name="Dastager S.G."/>
            <person name="Mawlankar R."/>
        </authorList>
    </citation>
    <scope>NUCLEOTIDE SEQUENCE [LARGE SCALE GENOMIC DNA]</scope>
    <source>
        <strain evidence="1 2">SGD-V-76</strain>
    </source>
</reference>
<keyword evidence="2" id="KW-1185">Reference proteome</keyword>
<dbReference type="AlphaFoldDB" id="A0A0V8JQM6"/>
<dbReference type="EMBL" id="LNQP01000005">
    <property type="protein sequence ID" value="KSU89351.1"/>
    <property type="molecule type" value="Genomic_DNA"/>
</dbReference>
<dbReference type="Gene3D" id="3.75.10.10">
    <property type="entry name" value="L-arginine/glycine Amidinotransferase, Chain A"/>
    <property type="match status" value="1"/>
</dbReference>
<dbReference type="SUPFAM" id="SSF55909">
    <property type="entry name" value="Pentein"/>
    <property type="match status" value="1"/>
</dbReference>
<dbReference type="GO" id="GO:0016990">
    <property type="term" value="F:arginine deiminase activity"/>
    <property type="evidence" value="ECO:0007669"/>
    <property type="project" value="TreeGrafter"/>
</dbReference>